<sequence length="583" mass="64476">MRGFGVFSAALVALSTIRDALAFNAPSDVPTWCGKPYMSTNQALDPGGQFVFPTVQSKPMLYVTVAPRYTIFLENDVFGSFIVGASISHIFGQPYNNVSYALPGGRDGSPFTTLHFKIYSEETRSLLVASSVPVNSTGNLFEFPLLSFIPRWEPYQVSFHGSSPDGQQSFTATTQIYVLPSRSYGSAVKIDNLFGGLYVQNALNHWRGWYPVFPNGYYADGSYVTPSNMSLVNLDTYVAQGFNTINIVPSGVGPDQSYPTGQLEQYWDRMDELNLLNIYDMRFSFQNATQVNDQVQLWKNRTSLLMWYTADEPDGWAYPLNSTSLAYNQLKSLDPYHPVSLVLNCQNFYYQEYASGADIIFEDAYPVAINATWSIPWDTPCNLTYGDCGCDNCIGSLTDVSDRLDDIQTYQANLPGQGMKPTWAVLQAFGDQDYWKSIPSPAEVENMMMLSINHDAKGITYWIYPSTEDVNIGSGALGNVLKTEPALDFLFGANAIKTLQVQGEPLVDASAWIVGSEMMVGVVSEEYVNYDSLVTITLPEAAISIAQVLYGNSSWTLKGNQLSKTGLQGLEVSILILDVQHGH</sequence>
<name>A0A2T3BFM9_AMORE</name>
<dbReference type="EMBL" id="KZ679006">
    <property type="protein sequence ID" value="PSS28192.1"/>
    <property type="molecule type" value="Genomic_DNA"/>
</dbReference>
<protein>
    <submittedName>
        <fullName evidence="2">Uncharacterized protein</fullName>
    </submittedName>
</protein>
<dbReference type="Gene3D" id="3.20.20.80">
    <property type="entry name" value="Glycosidases"/>
    <property type="match status" value="1"/>
</dbReference>
<proteinExistence type="predicted"/>
<dbReference type="RefSeq" id="XP_024725717.1">
    <property type="nucleotide sequence ID" value="XM_024869697.1"/>
</dbReference>
<evidence type="ECO:0000256" key="1">
    <source>
        <dbReference type="SAM" id="SignalP"/>
    </source>
</evidence>
<dbReference type="InterPro" id="IPR017853">
    <property type="entry name" value="GH"/>
</dbReference>
<accession>A0A2T3BFM9</accession>
<organism evidence="2 3">
    <name type="scientific">Amorphotheca resinae ATCC 22711</name>
    <dbReference type="NCBI Taxonomy" id="857342"/>
    <lineage>
        <taxon>Eukaryota</taxon>
        <taxon>Fungi</taxon>
        <taxon>Dikarya</taxon>
        <taxon>Ascomycota</taxon>
        <taxon>Pezizomycotina</taxon>
        <taxon>Leotiomycetes</taxon>
        <taxon>Helotiales</taxon>
        <taxon>Amorphothecaceae</taxon>
        <taxon>Amorphotheca</taxon>
    </lineage>
</organism>
<dbReference type="GeneID" id="36577778"/>
<dbReference type="SUPFAM" id="SSF51445">
    <property type="entry name" value="(Trans)glycosidases"/>
    <property type="match status" value="1"/>
</dbReference>
<dbReference type="InParanoid" id="A0A2T3BFM9"/>
<dbReference type="AlphaFoldDB" id="A0A2T3BFM9"/>
<keyword evidence="1" id="KW-0732">Signal</keyword>
<reference evidence="2 3" key="1">
    <citation type="journal article" date="2018" name="New Phytol.">
        <title>Comparative genomics and transcriptomics depict ericoid mycorrhizal fungi as versatile saprotrophs and plant mutualists.</title>
        <authorList>
            <person name="Martino E."/>
            <person name="Morin E."/>
            <person name="Grelet G.A."/>
            <person name="Kuo A."/>
            <person name="Kohler A."/>
            <person name="Daghino S."/>
            <person name="Barry K.W."/>
            <person name="Cichocki N."/>
            <person name="Clum A."/>
            <person name="Dockter R.B."/>
            <person name="Hainaut M."/>
            <person name="Kuo R.C."/>
            <person name="LaButti K."/>
            <person name="Lindahl B.D."/>
            <person name="Lindquist E.A."/>
            <person name="Lipzen A."/>
            <person name="Khouja H.R."/>
            <person name="Magnuson J."/>
            <person name="Murat C."/>
            <person name="Ohm R.A."/>
            <person name="Singer S.W."/>
            <person name="Spatafora J.W."/>
            <person name="Wang M."/>
            <person name="Veneault-Fourrey C."/>
            <person name="Henrissat B."/>
            <person name="Grigoriev I.V."/>
            <person name="Martin F.M."/>
            <person name="Perotto S."/>
        </authorList>
    </citation>
    <scope>NUCLEOTIDE SEQUENCE [LARGE SCALE GENOMIC DNA]</scope>
    <source>
        <strain evidence="2 3">ATCC 22711</strain>
    </source>
</reference>
<gene>
    <name evidence="2" type="ORF">M430DRAFT_92134</name>
</gene>
<feature type="signal peptide" evidence="1">
    <location>
        <begin position="1"/>
        <end position="22"/>
    </location>
</feature>
<evidence type="ECO:0000313" key="3">
    <source>
        <dbReference type="Proteomes" id="UP000241818"/>
    </source>
</evidence>
<evidence type="ECO:0000313" key="2">
    <source>
        <dbReference type="EMBL" id="PSS28192.1"/>
    </source>
</evidence>
<keyword evidence="3" id="KW-1185">Reference proteome</keyword>
<dbReference type="OrthoDB" id="2338662at2759"/>
<dbReference type="STRING" id="857342.A0A2T3BFM9"/>
<dbReference type="Proteomes" id="UP000241818">
    <property type="component" value="Unassembled WGS sequence"/>
</dbReference>
<feature type="chain" id="PRO_5015725082" evidence="1">
    <location>
        <begin position="23"/>
        <end position="583"/>
    </location>
</feature>